<evidence type="ECO:0000313" key="2">
    <source>
        <dbReference type="EMBL" id="KAF7296574.1"/>
    </source>
</evidence>
<reference evidence="2" key="1">
    <citation type="submission" date="2020-05" db="EMBL/GenBank/DDBJ databases">
        <title>Mycena genomes resolve the evolution of fungal bioluminescence.</title>
        <authorList>
            <person name="Tsai I.J."/>
        </authorList>
    </citation>
    <scope>NUCLEOTIDE SEQUENCE</scope>
    <source>
        <strain evidence="2">110903Hualien_Pintung</strain>
    </source>
</reference>
<sequence>MKTHSDASHRTSRPVQPLPRRAGPVVNEDPDAPLVRWKTAKQLINELVYLADTDPAYSARHPLIQTPMASEFQRRVLNDEDAAGQGNAAHRGNSKIALYIVDLILRECPEASDGEYEMARDALKSNVFFHAILRRKHLCSHEYDKRAADALKIIFHHLAVVDPCAAEALAYDLFKPAIVHIMKPRSWLQRDERPALARRTDNAEERPAKRARALE</sequence>
<dbReference type="Proteomes" id="UP000613580">
    <property type="component" value="Unassembled WGS sequence"/>
</dbReference>
<organism evidence="2 3">
    <name type="scientific">Mycena chlorophos</name>
    <name type="common">Agaric fungus</name>
    <name type="synonym">Agaricus chlorophos</name>
    <dbReference type="NCBI Taxonomy" id="658473"/>
    <lineage>
        <taxon>Eukaryota</taxon>
        <taxon>Fungi</taxon>
        <taxon>Dikarya</taxon>
        <taxon>Basidiomycota</taxon>
        <taxon>Agaricomycotina</taxon>
        <taxon>Agaricomycetes</taxon>
        <taxon>Agaricomycetidae</taxon>
        <taxon>Agaricales</taxon>
        <taxon>Marasmiineae</taxon>
        <taxon>Mycenaceae</taxon>
        <taxon>Mycena</taxon>
    </lineage>
</organism>
<proteinExistence type="predicted"/>
<dbReference type="EMBL" id="JACAZE010000016">
    <property type="protein sequence ID" value="KAF7296574.1"/>
    <property type="molecule type" value="Genomic_DNA"/>
</dbReference>
<evidence type="ECO:0000313" key="3">
    <source>
        <dbReference type="Proteomes" id="UP000613580"/>
    </source>
</evidence>
<name>A0A8H6W249_MYCCL</name>
<gene>
    <name evidence="2" type="ORF">HMN09_01064700</name>
</gene>
<feature type="region of interest" description="Disordered" evidence="1">
    <location>
        <begin position="1"/>
        <end position="30"/>
    </location>
</feature>
<protein>
    <submittedName>
        <fullName evidence="2">Uncharacterized protein</fullName>
    </submittedName>
</protein>
<evidence type="ECO:0000256" key="1">
    <source>
        <dbReference type="SAM" id="MobiDB-lite"/>
    </source>
</evidence>
<accession>A0A8H6W249</accession>
<dbReference type="AlphaFoldDB" id="A0A8H6W249"/>
<keyword evidence="3" id="KW-1185">Reference proteome</keyword>
<comment type="caution">
    <text evidence="2">The sequence shown here is derived from an EMBL/GenBank/DDBJ whole genome shotgun (WGS) entry which is preliminary data.</text>
</comment>
<feature type="region of interest" description="Disordered" evidence="1">
    <location>
        <begin position="193"/>
        <end position="215"/>
    </location>
</feature>